<feature type="region of interest" description="Disordered" evidence="1">
    <location>
        <begin position="110"/>
        <end position="144"/>
    </location>
</feature>
<dbReference type="Proteomes" id="UP001152759">
    <property type="component" value="Chromosome 9"/>
</dbReference>
<feature type="compositionally biased region" description="Polar residues" evidence="1">
    <location>
        <begin position="117"/>
        <end position="131"/>
    </location>
</feature>
<feature type="region of interest" description="Disordered" evidence="1">
    <location>
        <begin position="243"/>
        <end position="290"/>
    </location>
</feature>
<dbReference type="AlphaFoldDB" id="A0A9P0F7R8"/>
<organism evidence="2 3">
    <name type="scientific">Bemisia tabaci</name>
    <name type="common">Sweetpotato whitefly</name>
    <name type="synonym">Aleurodes tabaci</name>
    <dbReference type="NCBI Taxonomy" id="7038"/>
    <lineage>
        <taxon>Eukaryota</taxon>
        <taxon>Metazoa</taxon>
        <taxon>Ecdysozoa</taxon>
        <taxon>Arthropoda</taxon>
        <taxon>Hexapoda</taxon>
        <taxon>Insecta</taxon>
        <taxon>Pterygota</taxon>
        <taxon>Neoptera</taxon>
        <taxon>Paraneoptera</taxon>
        <taxon>Hemiptera</taxon>
        <taxon>Sternorrhyncha</taxon>
        <taxon>Aleyrodoidea</taxon>
        <taxon>Aleyrodidae</taxon>
        <taxon>Aleyrodinae</taxon>
        <taxon>Bemisia</taxon>
    </lineage>
</organism>
<evidence type="ECO:0000256" key="1">
    <source>
        <dbReference type="SAM" id="MobiDB-lite"/>
    </source>
</evidence>
<proteinExistence type="predicted"/>
<feature type="region of interest" description="Disordered" evidence="1">
    <location>
        <begin position="568"/>
        <end position="593"/>
    </location>
</feature>
<feature type="compositionally biased region" description="Basic and acidic residues" evidence="1">
    <location>
        <begin position="248"/>
        <end position="258"/>
    </location>
</feature>
<protein>
    <recommendedName>
        <fullName evidence="4">Pre-C2HC domain-containing protein</fullName>
    </recommendedName>
</protein>
<feature type="compositionally biased region" description="Basic and acidic residues" evidence="1">
    <location>
        <begin position="266"/>
        <end position="281"/>
    </location>
</feature>
<gene>
    <name evidence="2" type="ORF">BEMITA_LOCUS14095</name>
</gene>
<reference evidence="2" key="1">
    <citation type="submission" date="2021-12" db="EMBL/GenBank/DDBJ databases">
        <authorList>
            <person name="King R."/>
        </authorList>
    </citation>
    <scope>NUCLEOTIDE SEQUENCE</scope>
</reference>
<feature type="region of interest" description="Disordered" evidence="1">
    <location>
        <begin position="309"/>
        <end position="328"/>
    </location>
</feature>
<evidence type="ECO:0000313" key="2">
    <source>
        <dbReference type="EMBL" id="CAH0395975.1"/>
    </source>
</evidence>
<name>A0A9P0F7R8_BEMTA</name>
<sequence>MPFTITFINYFCEHKYEISQCLRCGIIDPDIMDMVCQHKEKAISCPICFKKIIVDDDKKLPYLVHLLNINPNSEASVSLKNTIKEKEPVMWTELVNNYSEIFSLTDKTAPSADLDHSQPTTSNKTQQSLTYKDTGKDKVTPANNKSTKTLIGLDRKFIFKGNYKCQHNLEIYKCDPCKPNNTDELMKSKCLHRIPVIECNHCKDLFLILKNERDKTRIELIRANDYISFPDFEKIYLVNKKSKKTKHNTNDNIKKPDPKSVINNKGPKDNTRKNSLEDKNNTDIIVPISNTGPTKRDFSILESQQNKELELTKQEQDKTDPIEKSVSSARKPPPIIIINEEIKVINEFLTSHDVKYTLKDAPNGQIKLLVKSEDDYNKVLLKFVELEVKFYTFQFSSGKTTKRLISGLPINFETEKIKNNLVNLIPEIIIKNIRQIHNAATKKPLPLFEISFSSSGKINEKIEKIKTIENIKIKIDKINPKYIEIPICKSCLNYGHTKSYCKIGITCIICNESHHSSVCPLSLKAKEENSKVTPICLHCKEPHFTTWKGCKFYKKLRKAKLENYQKQNLAKKNEHSTDKIENPENLKKSNDENKELKNQLKELELKFDKEISLLNSIIMSLKNEISSLNNKLVNVGNIPSQ</sequence>
<evidence type="ECO:0008006" key="4">
    <source>
        <dbReference type="Google" id="ProtNLM"/>
    </source>
</evidence>
<dbReference type="EMBL" id="OU963870">
    <property type="protein sequence ID" value="CAH0395975.1"/>
    <property type="molecule type" value="Genomic_DNA"/>
</dbReference>
<feature type="compositionally biased region" description="Basic and acidic residues" evidence="1">
    <location>
        <begin position="571"/>
        <end position="593"/>
    </location>
</feature>
<evidence type="ECO:0000313" key="3">
    <source>
        <dbReference type="Proteomes" id="UP001152759"/>
    </source>
</evidence>
<accession>A0A9P0F7R8</accession>
<keyword evidence="3" id="KW-1185">Reference proteome</keyword>
<feature type="compositionally biased region" description="Basic and acidic residues" evidence="1">
    <location>
        <begin position="309"/>
        <end position="323"/>
    </location>
</feature>